<evidence type="ECO:0000313" key="9">
    <source>
        <dbReference type="Proteomes" id="UP000008366"/>
    </source>
</evidence>
<organism evidence="8 9">
    <name type="scientific">Kineosphaera limosa NBRC 100340</name>
    <dbReference type="NCBI Taxonomy" id="1184609"/>
    <lineage>
        <taxon>Bacteria</taxon>
        <taxon>Bacillati</taxon>
        <taxon>Actinomycetota</taxon>
        <taxon>Actinomycetes</taxon>
        <taxon>Micrococcales</taxon>
        <taxon>Dermatophilaceae</taxon>
        <taxon>Kineosphaera</taxon>
    </lineage>
</organism>
<feature type="domain" description="YetF C-terminal" evidence="7">
    <location>
        <begin position="116"/>
        <end position="185"/>
    </location>
</feature>
<evidence type="ECO:0000256" key="2">
    <source>
        <dbReference type="ARBA" id="ARBA00006448"/>
    </source>
</evidence>
<proteinExistence type="inferred from homology"/>
<keyword evidence="3" id="KW-1003">Cell membrane</keyword>
<dbReference type="STRING" id="1184609.KILIM_054_00250"/>
<accession>K6WCL6</accession>
<protein>
    <recommendedName>
        <fullName evidence="7">YetF C-terminal domain-containing protein</fullName>
    </recommendedName>
</protein>
<dbReference type="PANTHER" id="PTHR34582">
    <property type="entry name" value="UPF0702 TRANSMEMBRANE PROTEIN YCAP"/>
    <property type="match status" value="1"/>
</dbReference>
<dbReference type="Gene3D" id="3.30.240.20">
    <property type="entry name" value="bsu07140 like domains"/>
    <property type="match status" value="1"/>
</dbReference>
<sequence length="216" mass="23319">MTIASVLTSTALTSTTLSHGALLTDTTFSDLFDFGISPTEKVIRTVLVYLGILLIIRVSGKRLLAQMNSFDLVVVLLLSNVVQNAIIGNDNSLSGGLLGALVLVAGNAGLDRLSHRWPRLNRLLQGKATDVVIDGRVDERALRDLGMTRGELRTALRHQGADALSEVRLASLEPGGSVAVDLRPQDQNASRGDLDDAVRDLRAYLDERLAQPRREA</sequence>
<reference evidence="8 9" key="1">
    <citation type="submission" date="2012-08" db="EMBL/GenBank/DDBJ databases">
        <title>Whole genome shotgun sequence of Kineosphaera limosa NBRC 100340.</title>
        <authorList>
            <person name="Yoshida I."/>
            <person name="Isaki S."/>
            <person name="Hosoyama A."/>
            <person name="Tsuchikane K."/>
            <person name="Katsumata H."/>
            <person name="Ando Y."/>
            <person name="Ohji S."/>
            <person name="Hamada M."/>
            <person name="Tamura T."/>
            <person name="Yamazoe A."/>
            <person name="Yamazaki S."/>
            <person name="Fujita N."/>
        </authorList>
    </citation>
    <scope>NUCLEOTIDE SEQUENCE [LARGE SCALE GENOMIC DNA]</scope>
    <source>
        <strain evidence="8 9">NBRC 100340</strain>
    </source>
</reference>
<evidence type="ECO:0000256" key="4">
    <source>
        <dbReference type="ARBA" id="ARBA00022692"/>
    </source>
</evidence>
<dbReference type="RefSeq" id="WP_006593547.1">
    <property type="nucleotide sequence ID" value="NZ_BAHD01000054.1"/>
</dbReference>
<keyword evidence="5" id="KW-1133">Transmembrane helix</keyword>
<gene>
    <name evidence="8" type="ORF">KILIM_054_00250</name>
</gene>
<keyword evidence="4" id="KW-0812">Transmembrane</keyword>
<dbReference type="eggNOG" id="COG2323">
    <property type="taxonomic scope" value="Bacteria"/>
</dbReference>
<evidence type="ECO:0000256" key="6">
    <source>
        <dbReference type="ARBA" id="ARBA00023136"/>
    </source>
</evidence>
<dbReference type="PANTHER" id="PTHR34582:SF6">
    <property type="entry name" value="UPF0702 TRANSMEMBRANE PROTEIN YCAP"/>
    <property type="match status" value="1"/>
</dbReference>
<dbReference type="Pfam" id="PF04239">
    <property type="entry name" value="DUF421"/>
    <property type="match status" value="1"/>
</dbReference>
<dbReference type="EMBL" id="BAHD01000054">
    <property type="protein sequence ID" value="GAB97015.1"/>
    <property type="molecule type" value="Genomic_DNA"/>
</dbReference>
<evidence type="ECO:0000313" key="8">
    <source>
        <dbReference type="EMBL" id="GAB97015.1"/>
    </source>
</evidence>
<keyword evidence="6" id="KW-0472">Membrane</keyword>
<dbReference type="InterPro" id="IPR023090">
    <property type="entry name" value="UPF0702_alpha/beta_dom_sf"/>
</dbReference>
<dbReference type="GO" id="GO:0005886">
    <property type="term" value="C:plasma membrane"/>
    <property type="evidence" value="ECO:0007669"/>
    <property type="project" value="UniProtKB-SubCell"/>
</dbReference>
<evidence type="ECO:0000259" key="7">
    <source>
        <dbReference type="Pfam" id="PF04239"/>
    </source>
</evidence>
<comment type="subcellular location">
    <subcellularLocation>
        <location evidence="1">Cell membrane</location>
        <topology evidence="1">Multi-pass membrane protein</topology>
    </subcellularLocation>
</comment>
<evidence type="ECO:0000256" key="1">
    <source>
        <dbReference type="ARBA" id="ARBA00004651"/>
    </source>
</evidence>
<evidence type="ECO:0000256" key="5">
    <source>
        <dbReference type="ARBA" id="ARBA00022989"/>
    </source>
</evidence>
<comment type="similarity">
    <text evidence="2">Belongs to the UPF0702 family.</text>
</comment>
<dbReference type="InterPro" id="IPR007353">
    <property type="entry name" value="DUF421"/>
</dbReference>
<keyword evidence="9" id="KW-1185">Reference proteome</keyword>
<comment type="caution">
    <text evidence="8">The sequence shown here is derived from an EMBL/GenBank/DDBJ whole genome shotgun (WGS) entry which is preliminary data.</text>
</comment>
<dbReference type="OrthoDB" id="9778331at2"/>
<name>K6WCL6_9MICO</name>
<dbReference type="AlphaFoldDB" id="K6WCL6"/>
<evidence type="ECO:0000256" key="3">
    <source>
        <dbReference type="ARBA" id="ARBA00022475"/>
    </source>
</evidence>
<dbReference type="Proteomes" id="UP000008366">
    <property type="component" value="Unassembled WGS sequence"/>
</dbReference>